<dbReference type="SUPFAM" id="SSF57756">
    <property type="entry name" value="Retrovirus zinc finger-like domains"/>
    <property type="match status" value="1"/>
</dbReference>
<gene>
    <name evidence="3" type="ORF">EAG_13573</name>
</gene>
<evidence type="ECO:0000256" key="1">
    <source>
        <dbReference type="PROSITE-ProRule" id="PRU00047"/>
    </source>
</evidence>
<keyword evidence="1" id="KW-0479">Metal-binding</keyword>
<evidence type="ECO:0000313" key="4">
    <source>
        <dbReference type="Proteomes" id="UP000000311"/>
    </source>
</evidence>
<dbReference type="InParanoid" id="E2AM86"/>
<evidence type="ECO:0000313" key="3">
    <source>
        <dbReference type="EMBL" id="EFN65449.1"/>
    </source>
</evidence>
<accession>E2AM86</accession>
<dbReference type="Gene3D" id="4.10.60.10">
    <property type="entry name" value="Zinc finger, CCHC-type"/>
    <property type="match status" value="1"/>
</dbReference>
<feature type="domain" description="CCHC-type" evidence="2">
    <location>
        <begin position="176"/>
        <end position="191"/>
    </location>
</feature>
<dbReference type="OMA" id="TKMCERE"/>
<keyword evidence="1" id="KW-0863">Zinc-finger</keyword>
<dbReference type="AlphaFoldDB" id="E2AM86"/>
<feature type="non-terminal residue" evidence="3">
    <location>
        <position position="215"/>
    </location>
</feature>
<name>E2AM86_CAMFO</name>
<dbReference type="OrthoDB" id="7554769at2759"/>
<proteinExistence type="predicted"/>
<dbReference type="GO" id="GO:0003676">
    <property type="term" value="F:nucleic acid binding"/>
    <property type="evidence" value="ECO:0007669"/>
    <property type="project" value="InterPro"/>
</dbReference>
<organism evidence="4">
    <name type="scientific">Camponotus floridanus</name>
    <name type="common">Florida carpenter ant</name>
    <dbReference type="NCBI Taxonomy" id="104421"/>
    <lineage>
        <taxon>Eukaryota</taxon>
        <taxon>Metazoa</taxon>
        <taxon>Ecdysozoa</taxon>
        <taxon>Arthropoda</taxon>
        <taxon>Hexapoda</taxon>
        <taxon>Insecta</taxon>
        <taxon>Pterygota</taxon>
        <taxon>Neoptera</taxon>
        <taxon>Endopterygota</taxon>
        <taxon>Hymenoptera</taxon>
        <taxon>Apocrita</taxon>
        <taxon>Aculeata</taxon>
        <taxon>Formicoidea</taxon>
        <taxon>Formicidae</taxon>
        <taxon>Formicinae</taxon>
        <taxon>Camponotus</taxon>
    </lineage>
</organism>
<protein>
    <recommendedName>
        <fullName evidence="2">CCHC-type domain-containing protein</fullName>
    </recommendedName>
</protein>
<dbReference type="GO" id="GO:0008270">
    <property type="term" value="F:zinc ion binding"/>
    <property type="evidence" value="ECO:0007669"/>
    <property type="project" value="UniProtKB-KW"/>
</dbReference>
<reference evidence="3 4" key="1">
    <citation type="journal article" date="2010" name="Science">
        <title>Genomic comparison of the ants Camponotus floridanus and Harpegnathos saltator.</title>
        <authorList>
            <person name="Bonasio R."/>
            <person name="Zhang G."/>
            <person name="Ye C."/>
            <person name="Mutti N.S."/>
            <person name="Fang X."/>
            <person name="Qin N."/>
            <person name="Donahue G."/>
            <person name="Yang P."/>
            <person name="Li Q."/>
            <person name="Li C."/>
            <person name="Zhang P."/>
            <person name="Huang Z."/>
            <person name="Berger S.L."/>
            <person name="Reinberg D."/>
            <person name="Wang J."/>
            <person name="Liebig J."/>
        </authorList>
    </citation>
    <scope>NUCLEOTIDE SEQUENCE [LARGE SCALE GENOMIC DNA]</scope>
    <source>
        <strain evidence="4">C129</strain>
    </source>
</reference>
<keyword evidence="4" id="KW-1185">Reference proteome</keyword>
<dbReference type="InterPro" id="IPR036875">
    <property type="entry name" value="Znf_CCHC_sf"/>
</dbReference>
<keyword evidence="1" id="KW-0862">Zinc</keyword>
<evidence type="ECO:0000259" key="2">
    <source>
        <dbReference type="PROSITE" id="PS50158"/>
    </source>
</evidence>
<dbReference type="PROSITE" id="PS50158">
    <property type="entry name" value="ZF_CCHC"/>
    <property type="match status" value="1"/>
</dbReference>
<dbReference type="SMART" id="SM00343">
    <property type="entry name" value="ZnF_C2HC"/>
    <property type="match status" value="2"/>
</dbReference>
<dbReference type="Proteomes" id="UP000000311">
    <property type="component" value="Unassembled WGS sequence"/>
</dbReference>
<dbReference type="EMBL" id="GL440756">
    <property type="protein sequence ID" value="EFN65449.1"/>
    <property type="molecule type" value="Genomic_DNA"/>
</dbReference>
<feature type="non-terminal residue" evidence="3">
    <location>
        <position position="1"/>
    </location>
</feature>
<dbReference type="InterPro" id="IPR001878">
    <property type="entry name" value="Znf_CCHC"/>
</dbReference>
<sequence length="215" mass="24158">YAAILRKARQEVSLGELGIETTKIKKGINGNLLIEIPGTEGKEKAKMLAEKLREKLGDEEVTITRPTAMGEIRITGLDESVTVEEVRHLITETGGCNHDEVRISPIRRMYNGMGSVWIRCPLISANTLAQTGKIKIGWTVARIELLAKRPLQCFKCWEFGHVRFSCRSPTDRSGHCYNCGIPGHTTKMCEREEPRCVICADKNYQANHRIGSRFC</sequence>